<reference evidence="1" key="1">
    <citation type="submission" date="2022-02" db="EMBL/GenBank/DDBJ databases">
        <title>Vibrio sp. nov., a new bacterium isolated from Bohai sea, China.</title>
        <authorList>
            <person name="Yuan Y."/>
        </authorList>
    </citation>
    <scope>NUCLEOTIDE SEQUENCE</scope>
    <source>
        <strain evidence="1">DBSS07</strain>
    </source>
</reference>
<dbReference type="Pfam" id="PF10973">
    <property type="entry name" value="DUF2799"/>
    <property type="match status" value="1"/>
</dbReference>
<comment type="caution">
    <text evidence="1">The sequence shown here is derived from an EMBL/GenBank/DDBJ whole genome shotgun (WGS) entry which is preliminary data.</text>
</comment>
<dbReference type="PROSITE" id="PS51257">
    <property type="entry name" value="PROKAR_LIPOPROTEIN"/>
    <property type="match status" value="1"/>
</dbReference>
<sequence>MKNIIMASVLMMLAGCVSTSQEDLAQEGDWRQIGYQDGIRGHTERSFSQLSKLGSVVMAEYDEGYLEGVAEYCNPNHAYMIGLSGQPYEGVCEGMEDAQQFRMEWQRGWNEYSN</sequence>
<dbReference type="InterPro" id="IPR021242">
    <property type="entry name" value="DUF2799"/>
</dbReference>
<organism evidence="1 2">
    <name type="scientific">Vibrio paucivorans</name>
    <dbReference type="NCBI Taxonomy" id="2829489"/>
    <lineage>
        <taxon>Bacteria</taxon>
        <taxon>Pseudomonadati</taxon>
        <taxon>Pseudomonadota</taxon>
        <taxon>Gammaproteobacteria</taxon>
        <taxon>Vibrionales</taxon>
        <taxon>Vibrionaceae</taxon>
        <taxon>Vibrio</taxon>
    </lineage>
</organism>
<gene>
    <name evidence="1" type="ORF">MD483_15330</name>
</gene>
<dbReference type="AlphaFoldDB" id="A0A9X3CG23"/>
<keyword evidence="2" id="KW-1185">Reference proteome</keyword>
<dbReference type="EMBL" id="JAKRRX010000098">
    <property type="protein sequence ID" value="MCW8335192.1"/>
    <property type="molecule type" value="Genomic_DNA"/>
</dbReference>
<evidence type="ECO:0000313" key="1">
    <source>
        <dbReference type="EMBL" id="MCW8335192.1"/>
    </source>
</evidence>
<proteinExistence type="predicted"/>
<dbReference type="Proteomes" id="UP001155586">
    <property type="component" value="Unassembled WGS sequence"/>
</dbReference>
<protein>
    <submittedName>
        <fullName evidence="1">DUF2799 domain-containing protein</fullName>
    </submittedName>
</protein>
<dbReference type="RefSeq" id="WP_265688411.1">
    <property type="nucleotide sequence ID" value="NZ_JAKRRX010000098.1"/>
</dbReference>
<evidence type="ECO:0000313" key="2">
    <source>
        <dbReference type="Proteomes" id="UP001155586"/>
    </source>
</evidence>
<name>A0A9X3CG23_9VIBR</name>
<accession>A0A9X3CG23</accession>